<comment type="caution">
    <text evidence="2">The sequence shown here is derived from an EMBL/GenBank/DDBJ whole genome shotgun (WGS) entry which is preliminary data.</text>
</comment>
<keyword evidence="3" id="KW-1185">Reference proteome</keyword>
<dbReference type="InterPro" id="IPR039424">
    <property type="entry name" value="SBP_5"/>
</dbReference>
<dbReference type="PANTHER" id="PTHR30290">
    <property type="entry name" value="PERIPLASMIC BINDING COMPONENT OF ABC TRANSPORTER"/>
    <property type="match status" value="1"/>
</dbReference>
<dbReference type="InterPro" id="IPR000914">
    <property type="entry name" value="SBP_5_dom"/>
</dbReference>
<reference evidence="3" key="1">
    <citation type="submission" date="2023-07" db="EMBL/GenBank/DDBJ databases">
        <title>Description of three actinobacteria isolated from air of manufacturing shop in a pharmaceutical factory.</title>
        <authorList>
            <person name="Zhang D.-F."/>
        </authorList>
    </citation>
    <scope>NUCLEOTIDE SEQUENCE [LARGE SCALE GENOMIC DNA]</scope>
    <source>
        <strain evidence="3">CCTCC AB 207010</strain>
    </source>
</reference>
<protein>
    <submittedName>
        <fullName evidence="2">ABC transporter substrate-binding protein</fullName>
    </submittedName>
</protein>
<evidence type="ECO:0000313" key="3">
    <source>
        <dbReference type="Proteomes" id="UP001260872"/>
    </source>
</evidence>
<dbReference type="EMBL" id="JAVKGT010000001">
    <property type="protein sequence ID" value="MDR5710575.1"/>
    <property type="molecule type" value="Genomic_DNA"/>
</dbReference>
<accession>A0ABU1FPK9</accession>
<dbReference type="Pfam" id="PF00496">
    <property type="entry name" value="SBP_bac_5"/>
    <property type="match status" value="1"/>
</dbReference>
<evidence type="ECO:0000313" key="2">
    <source>
        <dbReference type="EMBL" id="MDR5710575.1"/>
    </source>
</evidence>
<dbReference type="SUPFAM" id="SSF53850">
    <property type="entry name" value="Periplasmic binding protein-like II"/>
    <property type="match status" value="1"/>
</dbReference>
<sequence>MSTTTTSTHSGGPRIRGLHWTGALSIAALTLSSCGGGGAATADDSGPERVFVAPTGTTNMLNPQFIQSPAVTLVGQSMLEPLVRITDDYEVVPWLARDWSISADGLEVTLHLEEGITWHDGEPFTAEDVKFNIDELFALDTLGAEFIDVIAEVDAVDDHTVHLTMHEPYGALLEALALQYILPKHIYEGTEYLQNPANMEPVGTGPFIFDLHEDGDRIEVVRNEDYWKGDVQVDRVIFTNTTDANARDMALLAGDIDRVGSFGRTRLNEIENQPTLQTTIRGNLPQQVMFNFNADREELSDPAVRQLIYAAIDKEVLTETALPGTSHLPHSVFPPAMDWASHPDVDLLELFPRDVDAINTALDEAGYPRQDDGYRFTLDIFYLSVLADAHNAAEVMQSSLDDVGIRLNLQGYDPNVYTDLVYHQRDFDLAIQITTASSDPSLGLALWYTCNEENIAARNPSGVCDEALDTAAREALLSFDEQERAAHLHAFEERAAEIMISAPLAHLDQVTVYNTARWQGHDFADGLVGGDWLDVVPTDN</sequence>
<organism evidence="2 3">
    <name type="scientific">Nesterenkonia flava</name>
    <dbReference type="NCBI Taxonomy" id="469799"/>
    <lineage>
        <taxon>Bacteria</taxon>
        <taxon>Bacillati</taxon>
        <taxon>Actinomycetota</taxon>
        <taxon>Actinomycetes</taxon>
        <taxon>Micrococcales</taxon>
        <taxon>Micrococcaceae</taxon>
        <taxon>Nesterenkonia</taxon>
    </lineage>
</organism>
<dbReference type="InterPro" id="IPR030678">
    <property type="entry name" value="Peptide/Ni-bd"/>
</dbReference>
<gene>
    <name evidence="2" type="ORF">RH857_00260</name>
</gene>
<dbReference type="Proteomes" id="UP001260872">
    <property type="component" value="Unassembled WGS sequence"/>
</dbReference>
<feature type="domain" description="Solute-binding protein family 5" evidence="1">
    <location>
        <begin position="90"/>
        <end position="452"/>
    </location>
</feature>
<proteinExistence type="predicted"/>
<dbReference type="Gene3D" id="3.40.190.10">
    <property type="entry name" value="Periplasmic binding protein-like II"/>
    <property type="match status" value="1"/>
</dbReference>
<name>A0ABU1FPK9_9MICC</name>
<dbReference type="RefSeq" id="WP_310535966.1">
    <property type="nucleotide sequence ID" value="NZ_BAAAOC010000008.1"/>
</dbReference>
<dbReference type="Gene3D" id="3.10.105.10">
    <property type="entry name" value="Dipeptide-binding Protein, Domain 3"/>
    <property type="match status" value="1"/>
</dbReference>
<dbReference type="PIRSF" id="PIRSF002741">
    <property type="entry name" value="MppA"/>
    <property type="match status" value="1"/>
</dbReference>
<evidence type="ECO:0000259" key="1">
    <source>
        <dbReference type="Pfam" id="PF00496"/>
    </source>
</evidence>